<keyword evidence="6 7" id="KW-0067">ATP-binding</keyword>
<evidence type="ECO:0000256" key="8">
    <source>
        <dbReference type="SAM" id="MobiDB-lite"/>
    </source>
</evidence>
<evidence type="ECO:0000259" key="9">
    <source>
        <dbReference type="PROSITE" id="PS50011"/>
    </source>
</evidence>
<feature type="region of interest" description="Disordered" evidence="8">
    <location>
        <begin position="454"/>
        <end position="549"/>
    </location>
</feature>
<dbReference type="Pfam" id="PF00433">
    <property type="entry name" value="Pkinase_C"/>
    <property type="match status" value="1"/>
</dbReference>
<name>A0ABQ9ZT45_9CRUS</name>
<dbReference type="InterPro" id="IPR017892">
    <property type="entry name" value="Pkinase_C"/>
</dbReference>
<evidence type="ECO:0000256" key="1">
    <source>
        <dbReference type="ARBA" id="ARBA00022527"/>
    </source>
</evidence>
<dbReference type="SUPFAM" id="SSF56112">
    <property type="entry name" value="Protein kinase-like (PK-like)"/>
    <property type="match status" value="2"/>
</dbReference>
<feature type="region of interest" description="Disordered" evidence="8">
    <location>
        <begin position="126"/>
        <end position="197"/>
    </location>
</feature>
<protein>
    <submittedName>
        <fullName evidence="11">Uncharacterized protein</fullName>
    </submittedName>
</protein>
<feature type="region of interest" description="Disordered" evidence="8">
    <location>
        <begin position="1"/>
        <end position="41"/>
    </location>
</feature>
<dbReference type="Gene3D" id="1.10.510.10">
    <property type="entry name" value="Transferase(Phosphotransferase) domain 1"/>
    <property type="match status" value="2"/>
</dbReference>
<dbReference type="PROSITE" id="PS51285">
    <property type="entry name" value="AGC_KINASE_CTER"/>
    <property type="match status" value="1"/>
</dbReference>
<feature type="domain" description="Protein kinase" evidence="9">
    <location>
        <begin position="566"/>
        <end position="867"/>
    </location>
</feature>
<feature type="compositionally biased region" description="Acidic residues" evidence="8">
    <location>
        <begin position="503"/>
        <end position="512"/>
    </location>
</feature>
<evidence type="ECO:0000256" key="2">
    <source>
        <dbReference type="ARBA" id="ARBA00022553"/>
    </source>
</evidence>
<feature type="compositionally biased region" description="Low complexity" evidence="8">
    <location>
        <begin position="169"/>
        <end position="178"/>
    </location>
</feature>
<dbReference type="SMART" id="SM00220">
    <property type="entry name" value="S_TKc"/>
    <property type="match status" value="1"/>
</dbReference>
<keyword evidence="12" id="KW-1185">Reference proteome</keyword>
<evidence type="ECO:0000256" key="6">
    <source>
        <dbReference type="ARBA" id="ARBA00022840"/>
    </source>
</evidence>
<dbReference type="InterPro" id="IPR017441">
    <property type="entry name" value="Protein_kinase_ATP_BS"/>
</dbReference>
<dbReference type="PANTHER" id="PTHR24351">
    <property type="entry name" value="RIBOSOMAL PROTEIN S6 KINASE"/>
    <property type="match status" value="1"/>
</dbReference>
<keyword evidence="4 7" id="KW-0547">Nucleotide-binding</keyword>
<feature type="region of interest" description="Disordered" evidence="8">
    <location>
        <begin position="212"/>
        <end position="237"/>
    </location>
</feature>
<dbReference type="CDD" id="cd05592">
    <property type="entry name" value="STKc_nPKC_theta_like"/>
    <property type="match status" value="1"/>
</dbReference>
<feature type="binding site" evidence="7">
    <location>
        <position position="595"/>
    </location>
    <ligand>
        <name>ATP</name>
        <dbReference type="ChEBI" id="CHEBI:30616"/>
    </ligand>
</feature>
<evidence type="ECO:0000313" key="11">
    <source>
        <dbReference type="EMBL" id="KAK4016099.1"/>
    </source>
</evidence>
<dbReference type="PROSITE" id="PS50011">
    <property type="entry name" value="PROTEIN_KINASE_DOM"/>
    <property type="match status" value="1"/>
</dbReference>
<dbReference type="SMART" id="SM00133">
    <property type="entry name" value="S_TK_X"/>
    <property type="match status" value="1"/>
</dbReference>
<keyword evidence="5" id="KW-0418">Kinase</keyword>
<dbReference type="InterPro" id="IPR008271">
    <property type="entry name" value="Ser/Thr_kinase_AS"/>
</dbReference>
<evidence type="ECO:0000313" key="12">
    <source>
        <dbReference type="Proteomes" id="UP001234178"/>
    </source>
</evidence>
<dbReference type="InterPro" id="IPR011009">
    <property type="entry name" value="Kinase-like_dom_sf"/>
</dbReference>
<dbReference type="Pfam" id="PF00069">
    <property type="entry name" value="Pkinase"/>
    <property type="match status" value="2"/>
</dbReference>
<evidence type="ECO:0000256" key="5">
    <source>
        <dbReference type="ARBA" id="ARBA00022777"/>
    </source>
</evidence>
<evidence type="ECO:0000256" key="3">
    <source>
        <dbReference type="ARBA" id="ARBA00022679"/>
    </source>
</evidence>
<organism evidence="11 12">
    <name type="scientific">Daphnia magna</name>
    <dbReference type="NCBI Taxonomy" id="35525"/>
    <lineage>
        <taxon>Eukaryota</taxon>
        <taxon>Metazoa</taxon>
        <taxon>Ecdysozoa</taxon>
        <taxon>Arthropoda</taxon>
        <taxon>Crustacea</taxon>
        <taxon>Branchiopoda</taxon>
        <taxon>Diplostraca</taxon>
        <taxon>Cladocera</taxon>
        <taxon>Anomopoda</taxon>
        <taxon>Daphniidae</taxon>
        <taxon>Daphnia</taxon>
    </lineage>
</organism>
<reference evidence="11 12" key="1">
    <citation type="journal article" date="2023" name="Nucleic Acids Res.">
        <title>The hologenome of Daphnia magna reveals possible DNA methylation and microbiome-mediated evolution of the host genome.</title>
        <authorList>
            <person name="Chaturvedi A."/>
            <person name="Li X."/>
            <person name="Dhandapani V."/>
            <person name="Marshall H."/>
            <person name="Kissane S."/>
            <person name="Cuenca-Cambronero M."/>
            <person name="Asole G."/>
            <person name="Calvet F."/>
            <person name="Ruiz-Romero M."/>
            <person name="Marangio P."/>
            <person name="Guigo R."/>
            <person name="Rago D."/>
            <person name="Mirbahai L."/>
            <person name="Eastwood N."/>
            <person name="Colbourne J.K."/>
            <person name="Zhou J."/>
            <person name="Mallon E."/>
            <person name="Orsini L."/>
        </authorList>
    </citation>
    <scope>NUCLEOTIDE SEQUENCE [LARGE SCALE GENOMIC DNA]</scope>
    <source>
        <strain evidence="11">LRV0_1</strain>
    </source>
</reference>
<proteinExistence type="predicted"/>
<comment type="caution">
    <text evidence="11">The sequence shown here is derived from an EMBL/GenBank/DDBJ whole genome shotgun (WGS) entry which is preliminary data.</text>
</comment>
<dbReference type="Proteomes" id="UP001234178">
    <property type="component" value="Unassembled WGS sequence"/>
</dbReference>
<dbReference type="PROSITE" id="PS00108">
    <property type="entry name" value="PROTEIN_KINASE_ST"/>
    <property type="match status" value="1"/>
</dbReference>
<sequence>MAGRSYGYNFGSPSSPYSSFSSSYNSGPSYHLTSSSGYGSSASRILSGFGSSSGVSSSFSSSFDLPRPKSFGIKPALHYNSPSRIIKSSYMPSISEGYTFNSRPTPPPSSPYRPLPSSMFSSTFVGSGGAGNRAASDASYRRMNVRNTANIDVVNRPPSRQDKQPRQPSNSNCSSSNRSEPHEASRPPAYSTPIHRDFTVGTLKRGRKVIRLQTNRLPSPETIAAEKQEQKKSEQVPDAIKSLDICEDKEEKSPKCKTAIRTYGGAERTPLPVSPVVTASPPPERVAMTPGEKMKKKYMLLSRKGPQKTIEPTIHHSRLEESAPPVTAIADPSVVSPLSMPKQMSPEPSIREPPLASANKMGVSSPVPIPAVRAVKATAPLPMKLVSPSKDSGLGSSPVVLIPPVYNPHYRDPKIKFIPRPQQICNVNCHKKCERHMPNLCGVNQKLLAEALSSVKRGSSNKSPPTSVKSESSSKTSKKSTKNSQSTTRSSEDTTSGGSTSSADEDESTDSDSEGRTGKRPGSAVVGSSVSNNATTSSTSLSSVPARCEPPIKTKPKFRKYGYDDFQLVKVLGKGSFGKVMLAELKGTASYFAIKCLKKDVVLEDDDVECTMIERKVLALGTKHPYLCHLFCTFQTESHLFFVMEYLNGGDLMFHIQQSGRFEQDRARFYAAEIVSGLKFLHKKGIVYRDLKLDNILLDFEGHIRIADFGMCKLQIYLDRTADTFCGTPDYMAPELDNVMLDVNGHVRLADMGMCRMDLNPQNPASTFCGTPDYIAPEIIKGLKYNQCVDWWSFGVLLYEMVVGQSPFNGCDEDELFWCICNEQAYYPRFLAKETKAVLVLLLEKDPQKRLGTSGCSAGDIVDQPFFKTINWDKLDRKEIEPPFKPRVRHILDVQYFDSAFTIEKPQLTPVDKDILASMDQTQFRGFSYTNPNTTD</sequence>
<dbReference type="InterPro" id="IPR000719">
    <property type="entry name" value="Prot_kinase_dom"/>
</dbReference>
<keyword evidence="3" id="KW-0808">Transferase</keyword>
<keyword evidence="1" id="KW-0723">Serine/threonine-protein kinase</keyword>
<evidence type="ECO:0000259" key="10">
    <source>
        <dbReference type="PROSITE" id="PS51285"/>
    </source>
</evidence>
<dbReference type="PROSITE" id="PS00107">
    <property type="entry name" value="PROTEIN_KINASE_ATP"/>
    <property type="match status" value="1"/>
</dbReference>
<feature type="compositionally biased region" description="Low complexity" evidence="8">
    <location>
        <begin position="462"/>
        <end position="475"/>
    </location>
</feature>
<dbReference type="Gene3D" id="3.30.200.20">
    <property type="entry name" value="Phosphorylase Kinase, domain 1"/>
    <property type="match status" value="2"/>
</dbReference>
<evidence type="ECO:0000256" key="4">
    <source>
        <dbReference type="ARBA" id="ARBA00022741"/>
    </source>
</evidence>
<feature type="compositionally biased region" description="Low complexity" evidence="8">
    <location>
        <begin position="522"/>
        <end position="544"/>
    </location>
</feature>
<dbReference type="EMBL" id="JAOYFB010000005">
    <property type="protein sequence ID" value="KAK4016099.1"/>
    <property type="molecule type" value="Genomic_DNA"/>
</dbReference>
<dbReference type="InterPro" id="IPR000961">
    <property type="entry name" value="AGC-kinase_C"/>
</dbReference>
<feature type="compositionally biased region" description="Basic and acidic residues" evidence="8">
    <location>
        <begin position="224"/>
        <end position="235"/>
    </location>
</feature>
<keyword evidence="2" id="KW-0597">Phosphoprotein</keyword>
<gene>
    <name evidence="11" type="ORF">OUZ56_031057</name>
</gene>
<feature type="compositionally biased region" description="Low complexity" evidence="8">
    <location>
        <begin position="482"/>
        <end position="502"/>
    </location>
</feature>
<evidence type="ECO:0000256" key="7">
    <source>
        <dbReference type="PROSITE-ProRule" id="PRU10141"/>
    </source>
</evidence>
<feature type="domain" description="AGC-kinase C-terminal" evidence="10">
    <location>
        <begin position="868"/>
        <end position="936"/>
    </location>
</feature>
<accession>A0ABQ9ZT45</accession>